<sequence length="100" mass="10763">MAAAASASSSEGEKTKKLWTAESAWLLLMSFAGGGILVWWSLKFHESNRQLWMVPVGLLMLATPFVTAFSFFFSSSSSSSSAASPPPPPLPLPLPYDPEK</sequence>
<dbReference type="Proteomes" id="UP001085076">
    <property type="component" value="Miscellaneous, Linkage group lg07"/>
</dbReference>
<dbReference type="PANTHER" id="PTHR35165">
    <property type="entry name" value="OS08G0113900 PROTEIN"/>
    <property type="match status" value="1"/>
</dbReference>
<reference evidence="3" key="2">
    <citation type="journal article" date="2022" name="Hortic Res">
        <title>The genome of Dioscorea zingiberensis sheds light on the biosynthesis, origin and evolution of the medicinally important diosgenin saponins.</title>
        <authorList>
            <person name="Li Y."/>
            <person name="Tan C."/>
            <person name="Li Z."/>
            <person name="Guo J."/>
            <person name="Li S."/>
            <person name="Chen X."/>
            <person name="Wang C."/>
            <person name="Dai X."/>
            <person name="Yang H."/>
            <person name="Song W."/>
            <person name="Hou L."/>
            <person name="Xu J."/>
            <person name="Tong Z."/>
            <person name="Xu A."/>
            <person name="Yuan X."/>
            <person name="Wang W."/>
            <person name="Yang Q."/>
            <person name="Chen L."/>
            <person name="Sun Z."/>
            <person name="Wang K."/>
            <person name="Pan B."/>
            <person name="Chen J."/>
            <person name="Bao Y."/>
            <person name="Liu F."/>
            <person name="Qi X."/>
            <person name="Gang D.R."/>
            <person name="Wen J."/>
            <person name="Li J."/>
        </authorList>
    </citation>
    <scope>NUCLEOTIDE SEQUENCE</scope>
    <source>
        <strain evidence="3">Dzin_1.0</strain>
    </source>
</reference>
<accession>A0A9D5C936</accession>
<feature type="compositionally biased region" description="Pro residues" evidence="1">
    <location>
        <begin position="84"/>
        <end position="100"/>
    </location>
</feature>
<gene>
    <name evidence="3" type="ORF">J5N97_025562</name>
</gene>
<feature type="transmembrane region" description="Helical" evidence="2">
    <location>
        <begin position="24"/>
        <end position="42"/>
    </location>
</feature>
<evidence type="ECO:0000256" key="2">
    <source>
        <dbReference type="SAM" id="Phobius"/>
    </source>
</evidence>
<keyword evidence="2" id="KW-0812">Transmembrane</keyword>
<dbReference type="AlphaFoldDB" id="A0A9D5C936"/>
<evidence type="ECO:0000313" key="3">
    <source>
        <dbReference type="EMBL" id="KAJ0968645.1"/>
    </source>
</evidence>
<feature type="transmembrane region" description="Helical" evidence="2">
    <location>
        <begin position="51"/>
        <end position="73"/>
    </location>
</feature>
<protein>
    <submittedName>
        <fullName evidence="3">Uncharacterized protein</fullName>
    </submittedName>
</protein>
<dbReference type="PANTHER" id="PTHR35165:SF1">
    <property type="entry name" value="OS04G0577375 PROTEIN"/>
    <property type="match status" value="1"/>
</dbReference>
<feature type="region of interest" description="Disordered" evidence="1">
    <location>
        <begin position="75"/>
        <end position="100"/>
    </location>
</feature>
<organism evidence="3 4">
    <name type="scientific">Dioscorea zingiberensis</name>
    <dbReference type="NCBI Taxonomy" id="325984"/>
    <lineage>
        <taxon>Eukaryota</taxon>
        <taxon>Viridiplantae</taxon>
        <taxon>Streptophyta</taxon>
        <taxon>Embryophyta</taxon>
        <taxon>Tracheophyta</taxon>
        <taxon>Spermatophyta</taxon>
        <taxon>Magnoliopsida</taxon>
        <taxon>Liliopsida</taxon>
        <taxon>Dioscoreales</taxon>
        <taxon>Dioscoreaceae</taxon>
        <taxon>Dioscorea</taxon>
    </lineage>
</organism>
<comment type="caution">
    <text evidence="3">The sequence shown here is derived from an EMBL/GenBank/DDBJ whole genome shotgun (WGS) entry which is preliminary data.</text>
</comment>
<evidence type="ECO:0000256" key="1">
    <source>
        <dbReference type="SAM" id="MobiDB-lite"/>
    </source>
</evidence>
<proteinExistence type="predicted"/>
<reference evidence="3" key="1">
    <citation type="submission" date="2021-03" db="EMBL/GenBank/DDBJ databases">
        <authorList>
            <person name="Li Z."/>
            <person name="Yang C."/>
        </authorList>
    </citation>
    <scope>NUCLEOTIDE SEQUENCE</scope>
    <source>
        <strain evidence="3">Dzin_1.0</strain>
        <tissue evidence="3">Leaf</tissue>
    </source>
</reference>
<dbReference type="Pfam" id="PF16594">
    <property type="entry name" value="ATP-synt_Z"/>
    <property type="match status" value="1"/>
</dbReference>
<keyword evidence="4" id="KW-1185">Reference proteome</keyword>
<dbReference type="InterPro" id="IPR032238">
    <property type="entry name" value="ATP-synth_Z"/>
</dbReference>
<dbReference type="EMBL" id="JAGGNH010000007">
    <property type="protein sequence ID" value="KAJ0968645.1"/>
    <property type="molecule type" value="Genomic_DNA"/>
</dbReference>
<keyword evidence="2" id="KW-1133">Transmembrane helix</keyword>
<keyword evidence="2" id="KW-0472">Membrane</keyword>
<dbReference type="OrthoDB" id="1423823at2759"/>
<name>A0A9D5C936_9LILI</name>
<evidence type="ECO:0000313" key="4">
    <source>
        <dbReference type="Proteomes" id="UP001085076"/>
    </source>
</evidence>